<protein>
    <submittedName>
        <fullName evidence="2">Uncharacterized protein</fullName>
    </submittedName>
</protein>
<keyword evidence="1" id="KW-0472">Membrane</keyword>
<dbReference type="EMBL" id="JBBAXC010000005">
    <property type="protein sequence ID" value="MEI5906955.1"/>
    <property type="molecule type" value="Genomic_DNA"/>
</dbReference>
<dbReference type="RefSeq" id="WP_336586397.1">
    <property type="nucleotide sequence ID" value="NZ_JBBAXC010000005.1"/>
</dbReference>
<feature type="transmembrane region" description="Helical" evidence="1">
    <location>
        <begin position="40"/>
        <end position="62"/>
    </location>
</feature>
<evidence type="ECO:0000313" key="3">
    <source>
        <dbReference type="Proteomes" id="UP001312865"/>
    </source>
</evidence>
<sequence>MDMALILLNLFLFVVFLFSATFAVILLFTGCSKDSNKCLCFLGPFLAIAAVALALGLIIATLEVEVQVAETLLSSVPLLQSKL</sequence>
<keyword evidence="1" id="KW-0812">Transmembrane</keyword>
<proteinExistence type="predicted"/>
<name>A0ABU8HCB7_9BACI</name>
<evidence type="ECO:0000256" key="1">
    <source>
        <dbReference type="SAM" id="Phobius"/>
    </source>
</evidence>
<keyword evidence="3" id="KW-1185">Reference proteome</keyword>
<feature type="transmembrane region" description="Helical" evidence="1">
    <location>
        <begin position="6"/>
        <end position="28"/>
    </location>
</feature>
<evidence type="ECO:0000313" key="2">
    <source>
        <dbReference type="EMBL" id="MEI5906955.1"/>
    </source>
</evidence>
<keyword evidence="1" id="KW-1133">Transmembrane helix</keyword>
<organism evidence="2 3">
    <name type="scientific">Bacillus spongiae</name>
    <dbReference type="NCBI Taxonomy" id="2683610"/>
    <lineage>
        <taxon>Bacteria</taxon>
        <taxon>Bacillati</taxon>
        <taxon>Bacillota</taxon>
        <taxon>Bacilli</taxon>
        <taxon>Bacillales</taxon>
        <taxon>Bacillaceae</taxon>
        <taxon>Bacillus</taxon>
    </lineage>
</organism>
<dbReference type="Proteomes" id="UP001312865">
    <property type="component" value="Unassembled WGS sequence"/>
</dbReference>
<gene>
    <name evidence="2" type="ORF">WAK64_07780</name>
</gene>
<reference evidence="2 3" key="1">
    <citation type="journal article" date="2018" name="J. Microbiol.">
        <title>Bacillus spongiae sp. nov., isolated from sponge of Jeju Island.</title>
        <authorList>
            <person name="Lee G.E."/>
            <person name="Im W.T."/>
            <person name="Park J.S."/>
        </authorList>
    </citation>
    <scope>NUCLEOTIDE SEQUENCE [LARGE SCALE GENOMIC DNA]</scope>
    <source>
        <strain evidence="2 3">135PIL107-10</strain>
    </source>
</reference>
<comment type="caution">
    <text evidence="2">The sequence shown here is derived from an EMBL/GenBank/DDBJ whole genome shotgun (WGS) entry which is preliminary data.</text>
</comment>
<accession>A0ABU8HCB7</accession>